<dbReference type="GO" id="GO:0016874">
    <property type="term" value="F:ligase activity"/>
    <property type="evidence" value="ECO:0007669"/>
    <property type="project" value="UniProtKB-KW"/>
</dbReference>
<organism evidence="4 5">
    <name type="scientific">Pseudomonas synxantha</name>
    <dbReference type="NCBI Taxonomy" id="47883"/>
    <lineage>
        <taxon>Bacteria</taxon>
        <taxon>Pseudomonadati</taxon>
        <taxon>Pseudomonadota</taxon>
        <taxon>Gammaproteobacteria</taxon>
        <taxon>Pseudomonadales</taxon>
        <taxon>Pseudomonadaceae</taxon>
        <taxon>Pseudomonas</taxon>
    </lineage>
</organism>
<accession>A0ABS0UHB2</accession>
<dbReference type="SUPFAM" id="SSF56801">
    <property type="entry name" value="Acetyl-CoA synthetase-like"/>
    <property type="match status" value="1"/>
</dbReference>
<sequence length="583" mass="63756">MAVLYLSETSSGHSLPQRLADFSSLVDALDYAALGQTGMNFYDRRCHLTAVVEYSLLKKRAVGAAKRLLSLGMLKGDRVALIADTTLGFVEIFFACQYAGLIPVPLPIPMGVGHHQSYVEKLRGLLANCSPSAVLGGDEWLSFVREAIDPATQIFIGTAEQLEVLPLADVELARPQPDDIAYLQYTSGSTRFPRGVVVTQRSVMANLRGISLDGIRLRPQDRCISWLPFYHDMGLVGFVLTPVATQLSVDYLQTQDFAMRPKQWLTLMSRNWGTVSVAPPFGYDLCVRRCSSTEVQNLDLSHWRVAGVGAEPIAMATLDRFAEHFAPAGFKASAFMPCYGLAENTLAVSFAAPDLGGQTDRVDRDILELESRAVKATEHSAAISTFVNCGGPLPGHQLQVLDEAGNPLPERSVGRIVISGPSLMQGYFHDPESTHQLAETQQLDTGDLGYLFNGNLYVTGRKKDLIIIRGRNIWPQDIELVAETEADVRPGDVIVFIVDKDGEPAVVMQVQCRILSSDKRERLVHTLFSKIHSEFGVSPTIDLVPPHSIPRTSSGKPARAEARKRFLSQLSMAPHMLVAAGSA</sequence>
<feature type="domain" description="AMP-dependent synthetase/ligase" evidence="3">
    <location>
        <begin position="53"/>
        <end position="428"/>
    </location>
</feature>
<comment type="caution">
    <text evidence="4">The sequence shown here is derived from an EMBL/GenBank/DDBJ whole genome shotgun (WGS) entry which is preliminary data.</text>
</comment>
<dbReference type="EMBL" id="JAEILG010000013">
    <property type="protein sequence ID" value="MBI6564010.1"/>
    <property type="molecule type" value="Genomic_DNA"/>
</dbReference>
<comment type="similarity">
    <text evidence="1">Belongs to the ATP-dependent AMP-binding enzyme family.</text>
</comment>
<gene>
    <name evidence="4" type="ORF">YA0852_07880</name>
</gene>
<dbReference type="PANTHER" id="PTHR22754">
    <property type="entry name" value="DISCO-INTERACTING PROTEIN 2 DIP2 -RELATED"/>
    <property type="match status" value="1"/>
</dbReference>
<reference evidence="4 5" key="1">
    <citation type="submission" date="2020-12" db="EMBL/GenBank/DDBJ databases">
        <title>Comparative genomic insights into the epidemiology and virulence of plant pathogenic Pseudomonads from Turkey.</title>
        <authorList>
            <person name="Dillon M."/>
            <person name="Ruiz-Bedoya T."/>
            <person name="Bendalovic-Torma C."/>
            <person name="Guttman K.M."/>
            <person name="Kwak H."/>
            <person name="Middleton M.A."/>
            <person name="Wang P.W."/>
            <person name="Horuz S."/>
            <person name="Aysan Y."/>
            <person name="Guttman D.S."/>
        </authorList>
    </citation>
    <scope>NUCLEOTIDE SEQUENCE [LARGE SCALE GENOMIC DNA]</scope>
    <source>
        <strain evidence="4 5">S5_IA_2b</strain>
    </source>
</reference>
<dbReference type="InterPro" id="IPR045851">
    <property type="entry name" value="AMP-bd_C_sf"/>
</dbReference>
<dbReference type="InterPro" id="IPR040097">
    <property type="entry name" value="FAAL/FAAC"/>
</dbReference>
<dbReference type="Gene3D" id="3.40.50.12780">
    <property type="entry name" value="N-terminal domain of ligase-like"/>
    <property type="match status" value="1"/>
</dbReference>
<evidence type="ECO:0000313" key="5">
    <source>
        <dbReference type="Proteomes" id="UP000648914"/>
    </source>
</evidence>
<evidence type="ECO:0000256" key="2">
    <source>
        <dbReference type="ARBA" id="ARBA00022598"/>
    </source>
</evidence>
<dbReference type="CDD" id="cd05931">
    <property type="entry name" value="FAAL"/>
    <property type="match status" value="1"/>
</dbReference>
<name>A0ABS0UHB2_9PSED</name>
<dbReference type="InterPro" id="IPR042099">
    <property type="entry name" value="ANL_N_sf"/>
</dbReference>
<dbReference type="Gene3D" id="3.30.300.30">
    <property type="match status" value="1"/>
</dbReference>
<dbReference type="Proteomes" id="UP000648914">
    <property type="component" value="Unassembled WGS sequence"/>
</dbReference>
<dbReference type="Pfam" id="PF00501">
    <property type="entry name" value="AMP-binding"/>
    <property type="match status" value="1"/>
</dbReference>
<evidence type="ECO:0000259" key="3">
    <source>
        <dbReference type="Pfam" id="PF00501"/>
    </source>
</evidence>
<evidence type="ECO:0000313" key="4">
    <source>
        <dbReference type="EMBL" id="MBI6564010.1"/>
    </source>
</evidence>
<proteinExistence type="inferred from homology"/>
<protein>
    <submittedName>
        <fullName evidence="4">Fatty acyl-AMP ligase</fullName>
    </submittedName>
</protein>
<dbReference type="NCBIfam" id="NF006624">
    <property type="entry name" value="PRK09192.1"/>
    <property type="match status" value="1"/>
</dbReference>
<keyword evidence="2 4" id="KW-0436">Ligase</keyword>
<keyword evidence="5" id="KW-1185">Reference proteome</keyword>
<evidence type="ECO:0000256" key="1">
    <source>
        <dbReference type="ARBA" id="ARBA00006432"/>
    </source>
</evidence>
<dbReference type="InterPro" id="IPR000873">
    <property type="entry name" value="AMP-dep_synth/lig_dom"/>
</dbReference>
<dbReference type="PANTHER" id="PTHR22754:SF32">
    <property type="entry name" value="DISCO-INTERACTING PROTEIN 2"/>
    <property type="match status" value="1"/>
</dbReference>
<dbReference type="RefSeq" id="WP_198719193.1">
    <property type="nucleotide sequence ID" value="NZ_JAEIKU010000016.1"/>
</dbReference>